<proteinExistence type="predicted"/>
<dbReference type="EMBL" id="JBEPMY010000029">
    <property type="protein sequence ID" value="MET3758438.1"/>
    <property type="molecule type" value="Genomic_DNA"/>
</dbReference>
<name>A0ABV2MPP4_9HYPH</name>
<gene>
    <name evidence="1" type="ORF">ABID08_005820</name>
</gene>
<organism evidence="1 2">
    <name type="scientific">Rhizobium binae</name>
    <dbReference type="NCBI Taxonomy" id="1138190"/>
    <lineage>
        <taxon>Bacteria</taxon>
        <taxon>Pseudomonadati</taxon>
        <taxon>Pseudomonadota</taxon>
        <taxon>Alphaproteobacteria</taxon>
        <taxon>Hyphomicrobiales</taxon>
        <taxon>Rhizobiaceae</taxon>
        <taxon>Rhizobium/Agrobacterium group</taxon>
        <taxon>Rhizobium</taxon>
    </lineage>
</organism>
<keyword evidence="2" id="KW-1185">Reference proteome</keyword>
<evidence type="ECO:0000313" key="2">
    <source>
        <dbReference type="Proteomes" id="UP001549077"/>
    </source>
</evidence>
<evidence type="ECO:0000313" key="1">
    <source>
        <dbReference type="EMBL" id="MET3758438.1"/>
    </source>
</evidence>
<accession>A0ABV2MPP4</accession>
<dbReference type="Proteomes" id="UP001549077">
    <property type="component" value="Unassembled WGS sequence"/>
</dbReference>
<sequence>MIGSSAHCGDGLKVHVSGAPDGAFVILFEEQRADEPDDGILVGEDADNLGSALDLAVQSLDRVGAGSFVQC</sequence>
<reference evidence="1 2" key="1">
    <citation type="submission" date="2024-06" db="EMBL/GenBank/DDBJ databases">
        <title>Genomic Encyclopedia of Type Strains, Phase IV (KMG-IV): sequencing the most valuable type-strain genomes for metagenomic binning, comparative biology and taxonomic classification.</title>
        <authorList>
            <person name="Goeker M."/>
        </authorList>
    </citation>
    <scope>NUCLEOTIDE SEQUENCE [LARGE SCALE GENOMIC DNA]</scope>
    <source>
        <strain evidence="1 2">DSM 29288</strain>
    </source>
</reference>
<protein>
    <submittedName>
        <fullName evidence="1">Uncharacterized protein</fullName>
    </submittedName>
</protein>
<comment type="caution">
    <text evidence="1">The sequence shown here is derived from an EMBL/GenBank/DDBJ whole genome shotgun (WGS) entry which is preliminary data.</text>
</comment>